<feature type="transmembrane region" description="Helical" evidence="1">
    <location>
        <begin position="79"/>
        <end position="97"/>
    </location>
</feature>
<keyword evidence="3" id="KW-1185">Reference proteome</keyword>
<proteinExistence type="predicted"/>
<evidence type="ECO:0008006" key="4">
    <source>
        <dbReference type="Google" id="ProtNLM"/>
    </source>
</evidence>
<feature type="transmembrane region" description="Helical" evidence="1">
    <location>
        <begin position="21"/>
        <end position="43"/>
    </location>
</feature>
<feature type="transmembrane region" description="Helical" evidence="1">
    <location>
        <begin position="49"/>
        <end position="67"/>
    </location>
</feature>
<feature type="transmembrane region" description="Helical" evidence="1">
    <location>
        <begin position="332"/>
        <end position="350"/>
    </location>
</feature>
<dbReference type="Proteomes" id="UP000235826">
    <property type="component" value="Chromosome"/>
</dbReference>
<evidence type="ECO:0000256" key="1">
    <source>
        <dbReference type="SAM" id="Phobius"/>
    </source>
</evidence>
<reference evidence="2 3" key="1">
    <citation type="submission" date="2018-01" db="EMBL/GenBank/DDBJ databases">
        <title>Complete genome sequence of Flavivirga eckloniae ECD14 isolated from seaweed Ecklonia cava.</title>
        <authorList>
            <person name="Lee J.H."/>
            <person name="Baik K.S."/>
            <person name="Seong C.N."/>
        </authorList>
    </citation>
    <scope>NUCLEOTIDE SEQUENCE [LARGE SCALE GENOMIC DNA]</scope>
    <source>
        <strain evidence="2 3">ECD14</strain>
    </source>
</reference>
<accession>A0A2K9PMK2</accession>
<dbReference type="EMBL" id="CP025791">
    <property type="protein sequence ID" value="AUP78299.1"/>
    <property type="molecule type" value="Genomic_DNA"/>
</dbReference>
<evidence type="ECO:0000313" key="2">
    <source>
        <dbReference type="EMBL" id="AUP78299.1"/>
    </source>
</evidence>
<sequence>MIVGVFVINKDIIYYPDSYTFLDMAFNHSPVYCIFLYLLTAVFGDNFELPLILSQFGIIVLATRFFIKSLNKVFKIHSVGLLIIQLILMAPCVYLHFLCNSILTEAISYSLFLIIFSYALKMFVEEKLSYIYKISLVLFFLVLTRGQFIAVVPVLVLTVGYLIFKDKSFAKNYKYLIILVALPFITSLTEKVYNKIVFGHFVNNAMNYVHLISSPFYIANEDDINLFDEENEKTYFKLIYDSLYEAELTHDQNFSIETDDYKFYEHNFTKICNKRVYKLGLEFFEEKGLDYYEQNIALNKLCSKMVFPLIKQNLKTWCILFFKNLKNAFGSFKGLLMFLVLLGYGIFFLIKNNSTIYKFIVLAILFMLANNALIALAVHSIKRYIFYFDWVIFVVLILFLNEILKNKRIDEC</sequence>
<keyword evidence="1" id="KW-1133">Transmembrane helix</keyword>
<gene>
    <name evidence="2" type="ORF">C1H87_06050</name>
</gene>
<feature type="transmembrane region" description="Helical" evidence="1">
    <location>
        <begin position="103"/>
        <end position="124"/>
    </location>
</feature>
<protein>
    <recommendedName>
        <fullName evidence="4">Glycosyltransferase RgtA/B/C/D-like domain-containing protein</fullName>
    </recommendedName>
</protein>
<dbReference type="KEGG" id="fek:C1H87_06050"/>
<feature type="transmembrane region" description="Helical" evidence="1">
    <location>
        <begin position="385"/>
        <end position="404"/>
    </location>
</feature>
<evidence type="ECO:0000313" key="3">
    <source>
        <dbReference type="Proteomes" id="UP000235826"/>
    </source>
</evidence>
<feature type="transmembrane region" description="Helical" evidence="1">
    <location>
        <begin position="356"/>
        <end position="378"/>
    </location>
</feature>
<feature type="transmembrane region" description="Helical" evidence="1">
    <location>
        <begin position="136"/>
        <end position="163"/>
    </location>
</feature>
<keyword evidence="1" id="KW-0472">Membrane</keyword>
<dbReference type="AlphaFoldDB" id="A0A2K9PMK2"/>
<name>A0A2K9PMK2_9FLAO</name>
<organism evidence="2 3">
    <name type="scientific">Flavivirga eckloniae</name>
    <dbReference type="NCBI Taxonomy" id="1803846"/>
    <lineage>
        <taxon>Bacteria</taxon>
        <taxon>Pseudomonadati</taxon>
        <taxon>Bacteroidota</taxon>
        <taxon>Flavobacteriia</taxon>
        <taxon>Flavobacteriales</taxon>
        <taxon>Flavobacteriaceae</taxon>
        <taxon>Flavivirga</taxon>
    </lineage>
</organism>
<keyword evidence="1" id="KW-0812">Transmembrane</keyword>